<accession>A0A7S1B823</accession>
<organism evidence="4">
    <name type="scientific">Corethron hystrix</name>
    <dbReference type="NCBI Taxonomy" id="216773"/>
    <lineage>
        <taxon>Eukaryota</taxon>
        <taxon>Sar</taxon>
        <taxon>Stramenopiles</taxon>
        <taxon>Ochrophyta</taxon>
        <taxon>Bacillariophyta</taxon>
        <taxon>Coscinodiscophyceae</taxon>
        <taxon>Corethrophycidae</taxon>
        <taxon>Corethrales</taxon>
        <taxon>Corethraceae</taxon>
        <taxon>Corethron</taxon>
    </lineage>
</organism>
<protein>
    <recommendedName>
        <fullName evidence="3">ShKT domain-containing protein</fullName>
    </recommendedName>
</protein>
<dbReference type="PROSITE" id="PS51670">
    <property type="entry name" value="SHKT"/>
    <property type="match status" value="1"/>
</dbReference>
<name>A0A7S1B823_9STRA</name>
<reference evidence="4" key="1">
    <citation type="submission" date="2021-01" db="EMBL/GenBank/DDBJ databases">
        <authorList>
            <person name="Corre E."/>
            <person name="Pelletier E."/>
            <person name="Niang G."/>
            <person name="Scheremetjew M."/>
            <person name="Finn R."/>
            <person name="Kale V."/>
            <person name="Holt S."/>
            <person name="Cochrane G."/>
            <person name="Meng A."/>
            <person name="Brown T."/>
            <person name="Cohen L."/>
        </authorList>
    </citation>
    <scope>NUCLEOTIDE SEQUENCE</scope>
    <source>
        <strain evidence="4">308</strain>
    </source>
</reference>
<keyword evidence="2" id="KW-0732">Signal</keyword>
<feature type="signal peptide" evidence="2">
    <location>
        <begin position="1"/>
        <end position="24"/>
    </location>
</feature>
<evidence type="ECO:0000259" key="3">
    <source>
        <dbReference type="PROSITE" id="PS51670"/>
    </source>
</evidence>
<dbReference type="EMBL" id="HBFR01007406">
    <property type="protein sequence ID" value="CAD8878154.1"/>
    <property type="molecule type" value="Transcribed_RNA"/>
</dbReference>
<feature type="compositionally biased region" description="Basic residues" evidence="1">
    <location>
        <begin position="237"/>
        <end position="246"/>
    </location>
</feature>
<proteinExistence type="predicted"/>
<evidence type="ECO:0000256" key="2">
    <source>
        <dbReference type="SAM" id="SignalP"/>
    </source>
</evidence>
<dbReference type="InterPro" id="IPR003582">
    <property type="entry name" value="ShKT_dom"/>
</dbReference>
<feature type="domain" description="ShKT" evidence="3">
    <location>
        <begin position="101"/>
        <end position="142"/>
    </location>
</feature>
<dbReference type="AlphaFoldDB" id="A0A7S1B823"/>
<feature type="chain" id="PRO_5030573825" description="ShKT domain-containing protein" evidence="2">
    <location>
        <begin position="25"/>
        <end position="277"/>
    </location>
</feature>
<evidence type="ECO:0000313" key="4">
    <source>
        <dbReference type="EMBL" id="CAD8878154.1"/>
    </source>
</evidence>
<evidence type="ECO:0000256" key="1">
    <source>
        <dbReference type="SAM" id="MobiDB-lite"/>
    </source>
</evidence>
<sequence>MIKSKLKVKCTPFLFYISLKLIVAVPLNQMQNCYDKAPIYCGIYIKNDPNMCNKSFESSGDLSYPVSILCEKSCNKCQSASSHLSFPPSVSKPTSENPIPCTNSEKYFNNGNCEQLSERNCDSWNRFGKLMKNYCAKKCNFCGPERCLDDETFYFNGDQSIENKCSKLPSTACWMQDNLGRRVKEFCRGLCKVCEKKEQRSANAVPKLPSFVPTIAPTHLPTVVSDGKPSNMPTNPKLHRRRRKRRNDGSLPLPRLENYIAIITEPSIPIHRKKDNY</sequence>
<feature type="region of interest" description="Disordered" evidence="1">
    <location>
        <begin position="219"/>
        <end position="252"/>
    </location>
</feature>
<gene>
    <name evidence="4" type="ORF">CHYS00102_LOCUS5338</name>
</gene>